<gene>
    <name evidence="3" type="ORF">HINF_LOCUS21866</name>
    <name evidence="7" type="ORF">HINF_LOCUS27964</name>
    <name evidence="4" type="ORF">HINF_LOCUS38276</name>
    <name evidence="5" type="ORF">HINF_LOCUS39631</name>
    <name evidence="6" type="ORF">HINF_LOCUS6801</name>
    <name evidence="8" type="ORF">HINF_LOCUS73615</name>
</gene>
<feature type="compositionally biased region" description="Basic and acidic residues" evidence="2">
    <location>
        <begin position="789"/>
        <end position="798"/>
    </location>
</feature>
<keyword evidence="9" id="KW-1185">Reference proteome</keyword>
<dbReference type="EMBL" id="CATOUU010000564">
    <property type="protein sequence ID" value="CAI9934221.1"/>
    <property type="molecule type" value="Genomic_DNA"/>
</dbReference>
<feature type="compositionally biased region" description="Polar residues" evidence="2">
    <location>
        <begin position="882"/>
        <end position="898"/>
    </location>
</feature>
<protein>
    <submittedName>
        <fullName evidence="4">Uncharacterized protein</fullName>
    </submittedName>
</protein>
<reference evidence="6 9" key="2">
    <citation type="submission" date="2024-07" db="EMBL/GenBank/DDBJ databases">
        <authorList>
            <person name="Akdeniz Z."/>
        </authorList>
    </citation>
    <scope>NUCLEOTIDE SEQUENCE [LARGE SCALE GENOMIC DNA]</scope>
</reference>
<evidence type="ECO:0000256" key="2">
    <source>
        <dbReference type="SAM" id="MobiDB-lite"/>
    </source>
</evidence>
<feature type="coiled-coil region" evidence="1">
    <location>
        <begin position="350"/>
        <end position="377"/>
    </location>
</feature>
<feature type="region of interest" description="Disordered" evidence="2">
    <location>
        <begin position="1246"/>
        <end position="1267"/>
    </location>
</feature>
<proteinExistence type="predicted"/>
<name>A0AA86Q4Z5_9EUKA</name>
<feature type="coiled-coil region" evidence="1">
    <location>
        <begin position="217"/>
        <end position="321"/>
    </location>
</feature>
<feature type="compositionally biased region" description="Low complexity" evidence="2">
    <location>
        <begin position="1248"/>
        <end position="1267"/>
    </location>
</feature>
<dbReference type="EMBL" id="CATOUU010000831">
    <property type="protein sequence ID" value="CAI9951986.1"/>
    <property type="molecule type" value="Genomic_DNA"/>
</dbReference>
<sequence>MKQVRACSPLMNFRSKSSLNDIKPPKQLNQIQNKMEAHNNMAMQSYADERTFSQRLQQRKWQNSQILKQDAELMNKNLTDDPENLKQSLYIENDQQTRLTELKVFIENMLELDQNDALFGTLEGDQPIVQLNNQNEIQLNQVQQVINNDQEPVNMIKDKKNLSELELFSVAFDEVIHILSQTPSNDSYCNTLVKIKNYYISKIISKSSKEKAQTAAVNILDDQVVALQNTIQLLQNQIEDQALENYAIYKQIEKYRSEVDEHKFKAKQTSKKLEEQETEMRRMQRLKDLGEESVKSLMKRVDHLTHENKRLEEQNAKIHRDIYMVNNTIEKMEKQQVKLKQDLDVSYGQNVMLKVQKDQLEKELAETTLSYKTQLEELQSLSLSKEIINSTAFGQIVHDSLDLFQKMKQSEALLVNIGASSNEIETLKQLFGSLKNAKVSQAVQEWFHDNSWAQVNLNSYGVQVGIELYKAQQLAQMQNNKKLEIPTGKSHLPIQLKNVSELSNKTQDTGRKSTINNDSNIEMFEDLVQKKAEEMLLKMKAKEQKELEKALLLEELNAKNNSEVFEHMRNYEHKTMYSKEELDDIARYQDPDRVAQLVIDYQLCQNTLNQFQIDKNLLEVNFNTSKKQIEAFKSQIVNLKMLMEVKDTEVKMLRFKLGPQPELNFCMIHYQNDQENQLLTQEEIEQNKINSLIEQLARLVLFIPKKVRSEYKQLLMDALFKHKYKQQNQVKFQRIFQNTQKLAQTEDAKQVEQYVLQEIEVFDASLQAYSDFESSSSISKFTSQSNSRTKFESMDKLPKQKPLSKSKSRNSDEDSSQTSGKKLFKTKTQQLKNKEQKLKNKNGKSKENILNDNPENAEKIDETAQINLSTVIETHNDVDNKGSVQYKPSRTPKLQINNSSGGSAVLQLDSKILDQSLTDFLINIPGDKNQEEDEVDNDNIQLFSEQQNNAIKYQLQREIKNISYHVAKESSRSMLRNVKVKPDSTSDNIKIQNEIAELQLQQQLKAYHEEQQKEQSKQYELLQQQQTYLHEQQQFLEQQKLRKSISYGTIQLNTNLYVEKECQHDELLIQSQTCNQYQQCDEEIKKLTISVDAAVQVHVVEYNSSGSIINNSNQVEEQIMEAPNDLLPEFLKDQSKKPLHVTYQQIVDKITQTDQISVNSEFTQTLKLIDQFYADDVIIDDILKMKSKTTKENIEKFKVGSLNNVIDDLELLQTEQLGDQTQNNVNSQNQKDEQVRIALAQGLKHMKNNQQQNQSDQQTAQTQAQIDQQATFAKMQTPPGLLKADLEIQNRNARHFNAFQGSFTFQKDQYGNDTIVQQTSGSNNSHKTTQSLNIDQTDILRSNVITPQKVLTSSCEIHPKYGNFTHIMKNCEDLPQPEQVFVPHLLDKVYLKYMPDNGRFSPCVVGEITVERGLQTKEAFEHESSMSTEVKRFDNQLIPKLSEGVSLVRLSALSLQQNKSIPYLARQTFKTYSSQLYLQVNVKNTYMKTEAWTIRLIREILQKRINAKFSFIIKDQLPQSSFVTEPDQLLKNNFKIVQGQYNREEAESISSFAETYFKQKYGSTALSDQLMNNLIANMAYWQYFNNEIYMFCRMFFNDLEADVQLSYIELKRISGFTNISTQPEKFSTILIPELTQSFFKNWGGKRQYALMQRIYAALYSMSDGVLKIPEHTNFQTIAEMLLFTYLGHRKAIFSQLMVIFKHISKDEKLNIGGFRQLMELTMPFMQKSSVEEWFFIFSVGQPQETDLTKRFMTYDNFVDFFQSGQVARFCVTDSDMLDKLVDIDVKKYTIHATHVYENMRPVVKDLIKIVRRRAENEGGDYIRKAELMKCYIDVTKFDLMAYDYEHAVISMKAIFGIAIECMIKIMPDCSVVAVGGAMTALKQFINAGMV</sequence>
<evidence type="ECO:0000313" key="3">
    <source>
        <dbReference type="EMBL" id="CAI9934221.1"/>
    </source>
</evidence>
<keyword evidence="1" id="KW-0175">Coiled coil</keyword>
<dbReference type="EMBL" id="CAXDID020000014">
    <property type="protein sequence ID" value="CAL5981753.1"/>
    <property type="molecule type" value="Genomic_DNA"/>
</dbReference>
<feature type="region of interest" description="Disordered" evidence="2">
    <location>
        <begin position="783"/>
        <end position="856"/>
    </location>
</feature>
<organism evidence="4">
    <name type="scientific">Hexamita inflata</name>
    <dbReference type="NCBI Taxonomy" id="28002"/>
    <lineage>
        <taxon>Eukaryota</taxon>
        <taxon>Metamonada</taxon>
        <taxon>Diplomonadida</taxon>
        <taxon>Hexamitidae</taxon>
        <taxon>Hexamitinae</taxon>
        <taxon>Hexamita</taxon>
    </lineage>
</organism>
<evidence type="ECO:0000313" key="7">
    <source>
        <dbReference type="EMBL" id="CAL6021019.1"/>
    </source>
</evidence>
<feature type="region of interest" description="Disordered" evidence="2">
    <location>
        <begin position="879"/>
        <end position="898"/>
    </location>
</feature>
<evidence type="ECO:0000256" key="1">
    <source>
        <dbReference type="SAM" id="Coils"/>
    </source>
</evidence>
<evidence type="ECO:0000313" key="5">
    <source>
        <dbReference type="EMBL" id="CAI9951986.1"/>
    </source>
</evidence>
<dbReference type="EMBL" id="CAXDID020000088">
    <property type="protein sequence ID" value="CAL6021019.1"/>
    <property type="molecule type" value="Genomic_DNA"/>
</dbReference>
<evidence type="ECO:0000313" key="9">
    <source>
        <dbReference type="Proteomes" id="UP001642409"/>
    </source>
</evidence>
<accession>A0AA86Q4Z5</accession>
<comment type="caution">
    <text evidence="4">The sequence shown here is derived from an EMBL/GenBank/DDBJ whole genome shotgun (WGS) entry which is preliminary data.</text>
</comment>
<dbReference type="EMBL" id="CATOUU010000814">
    <property type="protein sequence ID" value="CAI9950631.1"/>
    <property type="molecule type" value="Genomic_DNA"/>
</dbReference>
<reference evidence="4" key="1">
    <citation type="submission" date="2023-06" db="EMBL/GenBank/DDBJ databases">
        <authorList>
            <person name="Kurt Z."/>
        </authorList>
    </citation>
    <scope>NUCLEOTIDE SEQUENCE</scope>
</reference>
<evidence type="ECO:0000313" key="8">
    <source>
        <dbReference type="EMBL" id="CAL6106175.1"/>
    </source>
</evidence>
<evidence type="ECO:0000313" key="6">
    <source>
        <dbReference type="EMBL" id="CAL5981753.1"/>
    </source>
</evidence>
<dbReference type="EMBL" id="CAXDID020000606">
    <property type="protein sequence ID" value="CAL6106175.1"/>
    <property type="molecule type" value="Genomic_DNA"/>
</dbReference>
<evidence type="ECO:0000313" key="4">
    <source>
        <dbReference type="EMBL" id="CAI9950631.1"/>
    </source>
</evidence>
<dbReference type="Proteomes" id="UP001642409">
    <property type="component" value="Unassembled WGS sequence"/>
</dbReference>
<feature type="compositionally biased region" description="Basic and acidic residues" evidence="2">
    <location>
        <begin position="832"/>
        <end position="849"/>
    </location>
</feature>